<dbReference type="EMBL" id="QYUP01000194">
    <property type="protein sequence ID" value="RJG08377.1"/>
    <property type="molecule type" value="Genomic_DNA"/>
</dbReference>
<dbReference type="Proteomes" id="UP000284006">
    <property type="component" value="Unassembled WGS sequence"/>
</dbReference>
<evidence type="ECO:0000313" key="1">
    <source>
        <dbReference type="EMBL" id="RJG08377.1"/>
    </source>
</evidence>
<proteinExistence type="predicted"/>
<reference evidence="1 2" key="1">
    <citation type="submission" date="2018-09" db="EMBL/GenBank/DDBJ databases">
        <authorList>
            <person name="Zhu H."/>
        </authorList>
    </citation>
    <scope>NUCLEOTIDE SEQUENCE [LARGE SCALE GENOMIC DNA]</scope>
    <source>
        <strain evidence="1 2">K1S02-61</strain>
    </source>
</reference>
<accession>A0A418X7D9</accession>
<name>A0A418X7D9_9BURK</name>
<keyword evidence="2" id="KW-1185">Reference proteome</keyword>
<evidence type="ECO:0000313" key="2">
    <source>
        <dbReference type="Proteomes" id="UP000284006"/>
    </source>
</evidence>
<organism evidence="1 2">
    <name type="scientific">Massilia cavernae</name>
    <dbReference type="NCBI Taxonomy" id="2320864"/>
    <lineage>
        <taxon>Bacteria</taxon>
        <taxon>Pseudomonadati</taxon>
        <taxon>Pseudomonadota</taxon>
        <taxon>Betaproteobacteria</taxon>
        <taxon>Burkholderiales</taxon>
        <taxon>Oxalobacteraceae</taxon>
        <taxon>Telluria group</taxon>
        <taxon>Massilia</taxon>
    </lineage>
</organism>
<protein>
    <submittedName>
        <fullName evidence="1">Uncharacterized protein</fullName>
    </submittedName>
</protein>
<dbReference type="RefSeq" id="WP_119813160.1">
    <property type="nucleotide sequence ID" value="NZ_QYUP01000194.1"/>
</dbReference>
<dbReference type="AlphaFoldDB" id="A0A418X7D9"/>
<gene>
    <name evidence="1" type="ORF">D3872_24205</name>
</gene>
<sequence length="74" mass="8540">MNHRPKEERKAYTMHRTAEAIGRAIRSESPQDQERARRWAAAWGVVSGIRSSGVRLRRSVLFDARRTRRGPKPA</sequence>
<comment type="caution">
    <text evidence="1">The sequence shown here is derived from an EMBL/GenBank/DDBJ whole genome shotgun (WGS) entry which is preliminary data.</text>
</comment>